<dbReference type="EMBL" id="CM051401">
    <property type="protein sequence ID" value="KAJ4713471.1"/>
    <property type="molecule type" value="Genomic_DNA"/>
</dbReference>
<keyword evidence="2" id="KW-1185">Reference proteome</keyword>
<organism evidence="1 2">
    <name type="scientific">Melia azedarach</name>
    <name type="common">Chinaberry tree</name>
    <dbReference type="NCBI Taxonomy" id="155640"/>
    <lineage>
        <taxon>Eukaryota</taxon>
        <taxon>Viridiplantae</taxon>
        <taxon>Streptophyta</taxon>
        <taxon>Embryophyta</taxon>
        <taxon>Tracheophyta</taxon>
        <taxon>Spermatophyta</taxon>
        <taxon>Magnoliopsida</taxon>
        <taxon>eudicotyledons</taxon>
        <taxon>Gunneridae</taxon>
        <taxon>Pentapetalae</taxon>
        <taxon>rosids</taxon>
        <taxon>malvids</taxon>
        <taxon>Sapindales</taxon>
        <taxon>Meliaceae</taxon>
        <taxon>Melia</taxon>
    </lineage>
</organism>
<gene>
    <name evidence="1" type="ORF">OWV82_015562</name>
</gene>
<dbReference type="Proteomes" id="UP001164539">
    <property type="component" value="Chromosome 8"/>
</dbReference>
<name>A0ACC1XPX1_MELAZ</name>
<protein>
    <submittedName>
        <fullName evidence="1">Glycosyltransferase family 61 protein</fullName>
    </submittedName>
</protein>
<proteinExistence type="predicted"/>
<comment type="caution">
    <text evidence="1">The sequence shown here is derived from an EMBL/GenBank/DDBJ whole genome shotgun (WGS) entry which is preliminary data.</text>
</comment>
<evidence type="ECO:0000313" key="2">
    <source>
        <dbReference type="Proteomes" id="UP001164539"/>
    </source>
</evidence>
<evidence type="ECO:0000313" key="1">
    <source>
        <dbReference type="EMBL" id="KAJ4713471.1"/>
    </source>
</evidence>
<reference evidence="1 2" key="1">
    <citation type="journal article" date="2023" name="Science">
        <title>Complex scaffold remodeling in plant triterpene biosynthesis.</title>
        <authorList>
            <person name="De La Pena R."/>
            <person name="Hodgson H."/>
            <person name="Liu J.C."/>
            <person name="Stephenson M.J."/>
            <person name="Martin A.C."/>
            <person name="Owen C."/>
            <person name="Harkess A."/>
            <person name="Leebens-Mack J."/>
            <person name="Jimenez L.E."/>
            <person name="Osbourn A."/>
            <person name="Sattely E.S."/>
        </authorList>
    </citation>
    <scope>NUCLEOTIDE SEQUENCE [LARGE SCALE GENOMIC DNA]</scope>
    <source>
        <strain evidence="2">cv. JPN11</strain>
        <tissue evidence="1">Leaf</tissue>
    </source>
</reference>
<accession>A0ACC1XPX1</accession>
<sequence>MYNSMLVRSFRRREQKQLKCMAFLCCFLIALSFSTVLKPYLGPFQALNLQLTVDVGGLKVLTVKEISNNISQQKIKGNAINSTSQHIFENISKPRRTVKNTVTSQLIVKPTTHISQPVILEESAPKKIEPVCSMTKGSDFCEINDDIRIDGSSATVFIASADQTAISAENSSWIIRPYSRKYDRYVMKRVKEWSVISATSFEELPECNQNHSVPAVLFSNGGYAGNIFHDFSDIIIPLYVNSRQFNGEVKFVITNKQSWWIKKYRNILKLLSKYDVIDIDNEEDVHCFRTGIIGLQRHDKELNIDPSISTYSLKDFRQFIRSSFSLPKVAAIRMKDGEKRKPRLLIIARKRTRAFTNPEEIARMARKLGFEVVVTEASGDISRFAETVNSCDVFLAVHGAAMTNMIFLPENAVFIQVVPFGGFEWLARTDYEEPAKAMKLKYLEYKIKLEESTLIQQYPLDHEVIRNPTKVGKQGWNVFRSVYMVKQNVKVDLNRFRSTLLKALELLGQ</sequence>